<gene>
    <name evidence="1" type="ORF">B1H58_03730</name>
</gene>
<dbReference type="Proteomes" id="UP000192900">
    <property type="component" value="Chromosome"/>
</dbReference>
<organism evidence="1 2">
    <name type="scientific">Pantoea alhagi</name>
    <dbReference type="NCBI Taxonomy" id="1891675"/>
    <lineage>
        <taxon>Bacteria</taxon>
        <taxon>Pseudomonadati</taxon>
        <taxon>Pseudomonadota</taxon>
        <taxon>Gammaproteobacteria</taxon>
        <taxon>Enterobacterales</taxon>
        <taxon>Erwiniaceae</taxon>
        <taxon>Pantoea</taxon>
    </lineage>
</organism>
<evidence type="ECO:0000313" key="2">
    <source>
        <dbReference type="Proteomes" id="UP000192900"/>
    </source>
</evidence>
<dbReference type="AlphaFoldDB" id="A0A1W6B2A1"/>
<proteinExistence type="predicted"/>
<sequence>MPVLAITGQKDKIPPKTEAIPDKKTDCIQQTTAKNMLTCKKVDQMVKFSFINTTKIRKTHIKTNQNNFHSPNPHYSTKRKRAYRWPFKII</sequence>
<dbReference type="EMBL" id="CP019706">
    <property type="protein sequence ID" value="ARJ41202.1"/>
    <property type="molecule type" value="Genomic_DNA"/>
</dbReference>
<dbReference type="KEGG" id="palh:B1H58_03730"/>
<keyword evidence="2" id="KW-1185">Reference proteome</keyword>
<dbReference type="STRING" id="1891675.B1H58_03730"/>
<protein>
    <submittedName>
        <fullName evidence="1">Uncharacterized protein</fullName>
    </submittedName>
</protein>
<name>A0A1W6B2A1_9GAMM</name>
<evidence type="ECO:0000313" key="1">
    <source>
        <dbReference type="EMBL" id="ARJ41202.1"/>
    </source>
</evidence>
<accession>A0A1W6B2A1</accession>
<reference evidence="1 2" key="1">
    <citation type="submission" date="2017-02" db="EMBL/GenBank/DDBJ databases">
        <title>Complete genome sequence of the drought resistance-promoting endophyte Pantoea alhagi LTYR-11Z.</title>
        <authorList>
            <person name="Zhang L."/>
        </authorList>
    </citation>
    <scope>NUCLEOTIDE SEQUENCE [LARGE SCALE GENOMIC DNA]</scope>
    <source>
        <strain evidence="1 2">LTYR-11Z</strain>
    </source>
</reference>